<organism evidence="6 7">
    <name type="scientific">Arthrobacter alpinus</name>
    <dbReference type="NCBI Taxonomy" id="656366"/>
    <lineage>
        <taxon>Bacteria</taxon>
        <taxon>Bacillati</taxon>
        <taxon>Actinomycetota</taxon>
        <taxon>Actinomycetes</taxon>
        <taxon>Micrococcales</taxon>
        <taxon>Micrococcaceae</taxon>
        <taxon>Arthrobacter</taxon>
    </lineage>
</organism>
<evidence type="ECO:0000256" key="4">
    <source>
        <dbReference type="RuleBase" id="RU362042"/>
    </source>
</evidence>
<feature type="active site" evidence="3">
    <location>
        <position position="44"/>
    </location>
</feature>
<proteinExistence type="inferred from homology"/>
<keyword evidence="4" id="KW-0645">Protease</keyword>
<dbReference type="Pfam" id="PF10502">
    <property type="entry name" value="Peptidase_S26"/>
    <property type="match status" value="1"/>
</dbReference>
<dbReference type="PRINTS" id="PR00727">
    <property type="entry name" value="LEADERPTASE"/>
</dbReference>
<dbReference type="Proteomes" id="UP000059574">
    <property type="component" value="Chromosome"/>
</dbReference>
<dbReference type="SUPFAM" id="SSF51306">
    <property type="entry name" value="LexA/Signal peptidase"/>
    <property type="match status" value="1"/>
</dbReference>
<evidence type="ECO:0000256" key="1">
    <source>
        <dbReference type="ARBA" id="ARBA00004401"/>
    </source>
</evidence>
<feature type="domain" description="Peptidase S26" evidence="5">
    <location>
        <begin position="16"/>
        <end position="203"/>
    </location>
</feature>
<dbReference type="EMBL" id="CP013200">
    <property type="protein sequence ID" value="ALO66561.1"/>
    <property type="molecule type" value="Genomic_DNA"/>
</dbReference>
<evidence type="ECO:0000256" key="2">
    <source>
        <dbReference type="ARBA" id="ARBA00009370"/>
    </source>
</evidence>
<dbReference type="GO" id="GO:0006465">
    <property type="term" value="P:signal peptide processing"/>
    <property type="evidence" value="ECO:0007669"/>
    <property type="project" value="InterPro"/>
</dbReference>
<evidence type="ECO:0000313" key="6">
    <source>
        <dbReference type="EMBL" id="ALO66561.1"/>
    </source>
</evidence>
<keyword evidence="4" id="KW-0472">Membrane</keyword>
<dbReference type="PANTHER" id="PTHR43390:SF1">
    <property type="entry name" value="CHLOROPLAST PROCESSING PEPTIDASE"/>
    <property type="match status" value="1"/>
</dbReference>
<dbReference type="AlphaFoldDB" id="A0A0S2LYZ7"/>
<keyword evidence="4" id="KW-0378">Hydrolase</keyword>
<evidence type="ECO:0000313" key="7">
    <source>
        <dbReference type="Proteomes" id="UP000059574"/>
    </source>
</evidence>
<evidence type="ECO:0000259" key="5">
    <source>
        <dbReference type="Pfam" id="PF10502"/>
    </source>
</evidence>
<dbReference type="InterPro" id="IPR036286">
    <property type="entry name" value="LexA/Signal_pep-like_sf"/>
</dbReference>
<keyword evidence="4" id="KW-1133">Transmembrane helix</keyword>
<comment type="similarity">
    <text evidence="2 4">Belongs to the peptidase S26 family.</text>
</comment>
<dbReference type="RefSeq" id="WP_062287617.1">
    <property type="nucleotide sequence ID" value="NZ_CP013200.1"/>
</dbReference>
<dbReference type="NCBIfam" id="TIGR02227">
    <property type="entry name" value="sigpep_I_bact"/>
    <property type="match status" value="1"/>
</dbReference>
<dbReference type="Gene3D" id="2.10.109.10">
    <property type="entry name" value="Umud Fragment, subunit A"/>
    <property type="match status" value="1"/>
</dbReference>
<keyword evidence="4" id="KW-0812">Transmembrane</keyword>
<feature type="transmembrane region" description="Helical" evidence="4">
    <location>
        <begin position="12"/>
        <end position="34"/>
    </location>
</feature>
<dbReference type="InterPro" id="IPR019533">
    <property type="entry name" value="Peptidase_S26"/>
</dbReference>
<dbReference type="InterPro" id="IPR000223">
    <property type="entry name" value="Pept_S26A_signal_pept_1"/>
</dbReference>
<protein>
    <recommendedName>
        <fullName evidence="4">Signal peptidase I</fullName>
        <ecNumber evidence="4">3.4.21.89</ecNumber>
    </recommendedName>
</protein>
<name>A0A0S2LYZ7_9MICC</name>
<gene>
    <name evidence="6" type="ORF">AS189_08730</name>
</gene>
<dbReference type="OrthoDB" id="9815782at2"/>
<feature type="active site" evidence="3">
    <location>
        <position position="113"/>
    </location>
</feature>
<dbReference type="CDD" id="cd06530">
    <property type="entry name" value="S26_SPase_I"/>
    <property type="match status" value="1"/>
</dbReference>
<reference evidence="7" key="1">
    <citation type="submission" date="2015-11" db="EMBL/GenBank/DDBJ databases">
        <authorList>
            <person name="Kumar R."/>
            <person name="Singh D."/>
            <person name="Swarnkar M.K."/>
            <person name="Singh A.K."/>
            <person name="Kumar S."/>
        </authorList>
    </citation>
    <scope>NUCLEOTIDE SEQUENCE [LARGE SCALE GENOMIC DNA]</scope>
    <source>
        <strain evidence="7">ERGS4:06</strain>
    </source>
</reference>
<dbReference type="GO" id="GO:0004252">
    <property type="term" value="F:serine-type endopeptidase activity"/>
    <property type="evidence" value="ECO:0007669"/>
    <property type="project" value="InterPro"/>
</dbReference>
<dbReference type="PANTHER" id="PTHR43390">
    <property type="entry name" value="SIGNAL PEPTIDASE I"/>
    <property type="match status" value="1"/>
</dbReference>
<sequence length="228" mass="24440">MAQAKRQSRKLGWRFVVLAVVILFIFMALVRNVWMDVYYIPSESMEPLVLTGDRVLVSRLAFTNKPIERGDVVLFDGRGSFLPLKSGAGPVADGIVATGQWLGLVPNDNIYVKRVLGVAGDTVKCCSSDGLLEINGVPVTESYLYPGDEPSALTFEVTVPEGKLWLMGDHRDVSLDSRSLLGSPGGGLVSTNRVIGTPVATVWPLGRIHMLDTDAGASPNGTSKSGLP</sequence>
<reference evidence="6 7" key="2">
    <citation type="journal article" date="2016" name="J. Biotechnol.">
        <title>Complete genome sequence of Arthrobacter alpinus ERGS4:06, a yellow pigmented bacterium tolerant to cold and radiations isolated from Sikkim Himalaya.</title>
        <authorList>
            <person name="Kumar R."/>
            <person name="Singh D."/>
            <person name="Swarnkar M.K."/>
            <person name="Singh A.K."/>
            <person name="Kumar S."/>
        </authorList>
    </citation>
    <scope>NUCLEOTIDE SEQUENCE [LARGE SCALE GENOMIC DNA]</scope>
    <source>
        <strain evidence="6 7">ERGS4:06</strain>
    </source>
</reference>
<accession>A0A0S2LYZ7</accession>
<dbReference type="GO" id="GO:0009003">
    <property type="term" value="F:signal peptidase activity"/>
    <property type="evidence" value="ECO:0007669"/>
    <property type="project" value="UniProtKB-EC"/>
</dbReference>
<dbReference type="EC" id="3.4.21.89" evidence="4"/>
<dbReference type="GO" id="GO:0005886">
    <property type="term" value="C:plasma membrane"/>
    <property type="evidence" value="ECO:0007669"/>
    <property type="project" value="UniProtKB-SubCell"/>
</dbReference>
<comment type="catalytic activity">
    <reaction evidence="4">
        <text>Cleavage of hydrophobic, N-terminal signal or leader sequences from secreted and periplasmic proteins.</text>
        <dbReference type="EC" id="3.4.21.89"/>
    </reaction>
</comment>
<evidence type="ECO:0000256" key="3">
    <source>
        <dbReference type="PIRSR" id="PIRSR600223-1"/>
    </source>
</evidence>
<comment type="subcellular location">
    <subcellularLocation>
        <location evidence="1">Cell membrane</location>
        <topology evidence="1">Single-pass type II membrane protein</topology>
    </subcellularLocation>
    <subcellularLocation>
        <location evidence="4">Membrane</location>
        <topology evidence="4">Single-pass type II membrane protein</topology>
    </subcellularLocation>
</comment>